<organism evidence="1 2">
    <name type="scientific">Actinomadura macrotermitis</name>
    <dbReference type="NCBI Taxonomy" id="2585200"/>
    <lineage>
        <taxon>Bacteria</taxon>
        <taxon>Bacillati</taxon>
        <taxon>Actinomycetota</taxon>
        <taxon>Actinomycetes</taxon>
        <taxon>Streptosporangiales</taxon>
        <taxon>Thermomonosporaceae</taxon>
        <taxon>Actinomadura</taxon>
    </lineage>
</organism>
<accession>A0A7K0C1A0</accession>
<sequence length="61" mass="6497">MIRLVKVRLSGDPADVDVLAELIGEHAEVVDVSTDYANRRAPGVRRYLTIAVTGQAPPPAG</sequence>
<dbReference type="RefSeq" id="WP_153536934.1">
    <property type="nucleotide sequence ID" value="NZ_WEGH01000003.1"/>
</dbReference>
<name>A0A7K0C1A0_9ACTN</name>
<proteinExistence type="predicted"/>
<protein>
    <recommendedName>
        <fullName evidence="3">Lrp/AsnC family transcriptional regulator</fullName>
    </recommendedName>
</protein>
<dbReference type="AlphaFoldDB" id="A0A7K0C1A0"/>
<dbReference type="OrthoDB" id="3483318at2"/>
<gene>
    <name evidence="1" type="ORF">ACRB68_53430</name>
</gene>
<reference evidence="1 2" key="1">
    <citation type="submission" date="2019-10" db="EMBL/GenBank/DDBJ databases">
        <title>Actinomadura rubteroloni sp. nov. and Actinomadura macrotermitis sp. nov., isolated from the gut of fungus growing-termite Macrotermes natalensis.</title>
        <authorList>
            <person name="Benndorf R."/>
            <person name="Martin K."/>
            <person name="Kuefner M."/>
            <person name="De Beer W."/>
            <person name="Kaster A.-K."/>
            <person name="Vollmers J."/>
            <person name="Poulsen M."/>
            <person name="Beemelmanns C."/>
        </authorList>
    </citation>
    <scope>NUCLEOTIDE SEQUENCE [LARGE SCALE GENOMIC DNA]</scope>
    <source>
        <strain evidence="1 2">RB68</strain>
    </source>
</reference>
<evidence type="ECO:0000313" key="1">
    <source>
        <dbReference type="EMBL" id="MQY07243.1"/>
    </source>
</evidence>
<keyword evidence="2" id="KW-1185">Reference proteome</keyword>
<evidence type="ECO:0000313" key="2">
    <source>
        <dbReference type="Proteomes" id="UP000487268"/>
    </source>
</evidence>
<comment type="caution">
    <text evidence="1">The sequence shown here is derived from an EMBL/GenBank/DDBJ whole genome shotgun (WGS) entry which is preliminary data.</text>
</comment>
<evidence type="ECO:0008006" key="3">
    <source>
        <dbReference type="Google" id="ProtNLM"/>
    </source>
</evidence>
<dbReference type="EMBL" id="WEGH01000003">
    <property type="protein sequence ID" value="MQY07243.1"/>
    <property type="molecule type" value="Genomic_DNA"/>
</dbReference>
<dbReference type="Proteomes" id="UP000487268">
    <property type="component" value="Unassembled WGS sequence"/>
</dbReference>